<feature type="compositionally biased region" description="Polar residues" evidence="1">
    <location>
        <begin position="356"/>
        <end position="368"/>
    </location>
</feature>
<feature type="domain" description="Fungal lipase-type" evidence="2">
    <location>
        <begin position="539"/>
        <end position="675"/>
    </location>
</feature>
<feature type="compositionally biased region" description="Basic and acidic residues" evidence="1">
    <location>
        <begin position="371"/>
        <end position="383"/>
    </location>
</feature>
<feature type="region of interest" description="Disordered" evidence="1">
    <location>
        <begin position="825"/>
        <end position="856"/>
    </location>
</feature>
<sequence>MGMDAVSLKGIGMVVGRKTGIEELNLRENPGARSVRSLELRCHQACAQQVPCEPQVKSCGRKASQGIVSPLPLPPISVFPVPLKFLWFNRSGEGEIKPEPGVSSVNGGDKSGVSNRSSVGQCGAPRSWEQGGESFKEDAQAQSSGTNMKSSDGQNRLEVNASEGNSVAKERALALDNDSCQGGDGDHDKQQGGDDSPNSATNENKHARPDESDQSSQTSWVVRIMELRDYWKEKKKSGPDSCSNEAEPNLSQQGDCSADMLVNSYSGCECSDDFLRSVMDEAPCNDVVFDRDSFSRLLHSVSLSETKKFVLMSFLCHLAYEIPQIKPMELWKLYELRFVTSSLDKKAETTAKVARSTANDELQSTSSPCEKGGEDSTGKDGPKPRLSVSPSVAYEITASAASYIHSQTKYILPFTSEISIQADRDDKPDTEDEEDATSDKTNQMNNGNQEDIEDTVMDQTASDKDTQQTDTDSQEYEFSKFNGMSKSEMAAVVATSSVTALVAAEEDAKQATAKDLQSYISSPCEWFICDDEGSHTRYFVIQGSDSLASWQANLFFEPTQFEGFEVLVHRGIYEAAKGIYEKLLPDIVSHLKKHGEDAKLQFTGHSLGGSLSVLLNLMLLIRGVSSPTSLLPVITFGSPCIMCGGDYLLRRLGLPNSHVQAVTMHRDIVPRAFACTYPDHVAEFLKRLNNSFRKHPCLSFQKFLYGSMGQLLILQPKEKVSPPHPLLPSGSGFYSLHHVNEGRCENENELPGALQLRAAQIIFFNTPHPLEILSDRFAYGSDGSISRDHDSSNYLTAINHILRQQTKRLRRLQREQRRQMWWPFVTPDSSMPSQRPSKGATNKESKIAEDSKNFFW</sequence>
<organism evidence="3">
    <name type="scientific">Araucaria cunninghamii</name>
    <name type="common">Hoop pine</name>
    <name type="synonym">Moreton Bay pine</name>
    <dbReference type="NCBI Taxonomy" id="56994"/>
    <lineage>
        <taxon>Eukaryota</taxon>
        <taxon>Viridiplantae</taxon>
        <taxon>Streptophyta</taxon>
        <taxon>Embryophyta</taxon>
        <taxon>Tracheophyta</taxon>
        <taxon>Spermatophyta</taxon>
        <taxon>Pinopsida</taxon>
        <taxon>Pinidae</taxon>
        <taxon>Conifers II</taxon>
        <taxon>Araucariales</taxon>
        <taxon>Araucariaceae</taxon>
        <taxon>Araucaria</taxon>
    </lineage>
</organism>
<accession>A0A0D6QV69</accession>
<feature type="region of interest" description="Disordered" evidence="1">
    <location>
        <begin position="354"/>
        <end position="387"/>
    </location>
</feature>
<feature type="compositionally biased region" description="Basic and acidic residues" evidence="1">
    <location>
        <begin position="841"/>
        <end position="856"/>
    </location>
</feature>
<evidence type="ECO:0000313" key="3">
    <source>
        <dbReference type="EMBL" id="JAG95452.1"/>
    </source>
</evidence>
<feature type="compositionally biased region" description="Polar residues" evidence="1">
    <location>
        <begin position="827"/>
        <end position="840"/>
    </location>
</feature>
<evidence type="ECO:0000256" key="1">
    <source>
        <dbReference type="SAM" id="MobiDB-lite"/>
    </source>
</evidence>
<evidence type="ECO:0000259" key="2">
    <source>
        <dbReference type="Pfam" id="PF01764"/>
    </source>
</evidence>
<dbReference type="PANTHER" id="PTHR46483">
    <property type="entry name" value="PHOSPHOLIPASE A1 PLIP2, CHLOROPLASTIC"/>
    <property type="match status" value="1"/>
</dbReference>
<dbReference type="GO" id="GO:0006629">
    <property type="term" value="P:lipid metabolic process"/>
    <property type="evidence" value="ECO:0007669"/>
    <property type="project" value="InterPro"/>
</dbReference>
<name>A0A0D6QV69_ARACU</name>
<feature type="compositionally biased region" description="Polar residues" evidence="1">
    <location>
        <begin position="240"/>
        <end position="254"/>
    </location>
</feature>
<dbReference type="Pfam" id="PF01764">
    <property type="entry name" value="Lipase_3"/>
    <property type="match status" value="1"/>
</dbReference>
<dbReference type="InterPro" id="IPR002921">
    <property type="entry name" value="Fungal_lipase-type"/>
</dbReference>
<dbReference type="InterPro" id="IPR029058">
    <property type="entry name" value="AB_hydrolase_fold"/>
</dbReference>
<dbReference type="CDD" id="cd00519">
    <property type="entry name" value="Lipase_3"/>
    <property type="match status" value="1"/>
</dbReference>
<dbReference type="AlphaFoldDB" id="A0A0D6QV69"/>
<reference evidence="3" key="1">
    <citation type="submission" date="2015-03" db="EMBL/GenBank/DDBJ databases">
        <title>A transcriptome of Araucaria cunninghamii, an australian fine timber species.</title>
        <authorList>
            <person name="Jing Yi C.J.Y."/>
            <person name="Yin San L.Y.S."/>
            <person name="Abdul Karim S.S."/>
            <person name="Wan Azmi N.N."/>
            <person name="Hercus R.R."/>
            <person name="Croft L.L."/>
        </authorList>
    </citation>
    <scope>NUCLEOTIDE SEQUENCE</scope>
    <source>
        <strain evidence="3">MI0301</strain>
        <tissue evidence="3">Leaf</tissue>
    </source>
</reference>
<protein>
    <recommendedName>
        <fullName evidence="2">Fungal lipase-type domain-containing protein</fullName>
    </recommendedName>
</protein>
<feature type="region of interest" description="Disordered" evidence="1">
    <location>
        <begin position="421"/>
        <end position="451"/>
    </location>
</feature>
<dbReference type="InterPro" id="IPR043367">
    <property type="entry name" value="PLIP1/2/3"/>
</dbReference>
<feature type="region of interest" description="Disordered" evidence="1">
    <location>
        <begin position="96"/>
        <end position="155"/>
    </location>
</feature>
<feature type="compositionally biased region" description="Polar residues" evidence="1">
    <location>
        <begin position="439"/>
        <end position="449"/>
    </location>
</feature>
<dbReference type="GO" id="GO:0008970">
    <property type="term" value="F:phospholipase A1 activity"/>
    <property type="evidence" value="ECO:0007669"/>
    <property type="project" value="InterPro"/>
</dbReference>
<feature type="region of interest" description="Disordered" evidence="1">
    <location>
        <begin position="177"/>
        <end position="219"/>
    </location>
</feature>
<proteinExistence type="predicted"/>
<dbReference type="SUPFAM" id="SSF53474">
    <property type="entry name" value="alpha/beta-Hydrolases"/>
    <property type="match status" value="1"/>
</dbReference>
<dbReference type="PANTHER" id="PTHR46483:SF4">
    <property type="entry name" value="PHOSPHOLIPASE A1 PLIP2, CHLOROPLASTIC"/>
    <property type="match status" value="1"/>
</dbReference>
<dbReference type="EMBL" id="GCKF01040540">
    <property type="protein sequence ID" value="JAG95452.1"/>
    <property type="molecule type" value="Transcribed_RNA"/>
</dbReference>
<feature type="region of interest" description="Disordered" evidence="1">
    <location>
        <begin position="235"/>
        <end position="254"/>
    </location>
</feature>
<feature type="compositionally biased region" description="Polar residues" evidence="1">
    <location>
        <begin position="140"/>
        <end position="154"/>
    </location>
</feature>
<dbReference type="Gene3D" id="3.40.50.1820">
    <property type="entry name" value="alpha/beta hydrolase"/>
    <property type="match status" value="1"/>
</dbReference>